<comment type="subcellular location">
    <subcellularLocation>
        <location evidence="1">Nucleus</location>
    </subcellularLocation>
</comment>
<dbReference type="PROSITE" id="PS51542">
    <property type="entry name" value="FYRN"/>
    <property type="match status" value="1"/>
</dbReference>
<dbReference type="AlphaFoldDB" id="A0A1C7N3J5"/>
<dbReference type="Pfam" id="PF05965">
    <property type="entry name" value="FYRC"/>
    <property type="match status" value="1"/>
</dbReference>
<reference evidence="4 5" key="1">
    <citation type="submission" date="2016-03" db="EMBL/GenBank/DDBJ databases">
        <title>Choanephora cucurbitarum.</title>
        <authorList>
            <person name="Min B."/>
            <person name="Park H."/>
            <person name="Park J.-H."/>
            <person name="Shin H.-D."/>
            <person name="Choi I.-G."/>
        </authorList>
    </citation>
    <scope>NUCLEOTIDE SEQUENCE [LARGE SCALE GENOMIC DNA]</scope>
    <source>
        <strain evidence="4 5">KUS-F28377</strain>
    </source>
</reference>
<sequence>MTNTLSTHSEEHHLPVSSPQHEVKETTENDSLLAPSESTDMEESYKQLKRKIKEITELNVAMNRDYFHAKKKIRNLTFERNLLLDSISKLESMNKLTDDDSDSDLYSDLTDSDEEIDVSLSSNLGAKSKILKKLAFRASNTPHRTQPISASPHTVNTLSTPTLQEHAPAPHKRSRSAKIPVKTRRVQPIERDADGKPKLPQQIGVLTVHSLGTIVTDRPNFHNERYIFPVGYTVSRTYPSMIDPNSNTIITSTIVDDGSDCPRFHVTAADMPDEPIIANSATGAWTVVVRRSNEIRNRDHSNSASGPDYYGFKHPTIANLIQDLPGARELKQYVWQNFEEMEPRAAKGVMAAAEKKRGNLEQMGNANRKIMPAKGEVVFVDENGEPEMPEEDEITHSDRDE</sequence>
<organism evidence="4 5">
    <name type="scientific">Choanephora cucurbitarum</name>
    <dbReference type="NCBI Taxonomy" id="101091"/>
    <lineage>
        <taxon>Eukaryota</taxon>
        <taxon>Fungi</taxon>
        <taxon>Fungi incertae sedis</taxon>
        <taxon>Mucoromycota</taxon>
        <taxon>Mucoromycotina</taxon>
        <taxon>Mucoromycetes</taxon>
        <taxon>Mucorales</taxon>
        <taxon>Mucorineae</taxon>
        <taxon>Choanephoraceae</taxon>
        <taxon>Choanephoroideae</taxon>
        <taxon>Choanephora</taxon>
    </lineage>
</organism>
<dbReference type="PROSITE" id="PS51543">
    <property type="entry name" value="FYRC"/>
    <property type="match status" value="1"/>
</dbReference>
<feature type="compositionally biased region" description="Basic residues" evidence="3">
    <location>
        <begin position="169"/>
        <end position="184"/>
    </location>
</feature>
<feature type="region of interest" description="Disordered" evidence="3">
    <location>
        <begin position="163"/>
        <end position="184"/>
    </location>
</feature>
<name>A0A1C7N3J5_9FUNG</name>
<dbReference type="InterPro" id="IPR003888">
    <property type="entry name" value="FYrich_N"/>
</dbReference>
<evidence type="ECO:0000313" key="4">
    <source>
        <dbReference type="EMBL" id="OBZ83661.1"/>
    </source>
</evidence>
<dbReference type="STRING" id="101091.A0A1C7N3J5"/>
<gene>
    <name evidence="4" type="primary">TBRG1_2</name>
    <name evidence="4" type="ORF">A0J61_08286</name>
</gene>
<dbReference type="Pfam" id="PF05964">
    <property type="entry name" value="FYRN"/>
    <property type="match status" value="1"/>
</dbReference>
<evidence type="ECO:0000256" key="2">
    <source>
        <dbReference type="ARBA" id="ARBA00023242"/>
    </source>
</evidence>
<dbReference type="GO" id="GO:0051726">
    <property type="term" value="P:regulation of cell cycle"/>
    <property type="evidence" value="ECO:0007669"/>
    <property type="project" value="TreeGrafter"/>
</dbReference>
<dbReference type="SMART" id="SM00541">
    <property type="entry name" value="FYRN"/>
    <property type="match status" value="1"/>
</dbReference>
<dbReference type="PANTHER" id="PTHR22715">
    <property type="entry name" value="TRANSFORMING GROWTH FACTOR BETA REGULATED GENE 1"/>
    <property type="match status" value="1"/>
</dbReference>
<dbReference type="EMBL" id="LUGH01000624">
    <property type="protein sequence ID" value="OBZ83661.1"/>
    <property type="molecule type" value="Genomic_DNA"/>
</dbReference>
<comment type="caution">
    <text evidence="4">The sequence shown here is derived from an EMBL/GenBank/DDBJ whole genome shotgun (WGS) entry which is preliminary data.</text>
</comment>
<feature type="region of interest" description="Disordered" evidence="3">
    <location>
        <begin position="1"/>
        <end position="42"/>
    </location>
</feature>
<dbReference type="InterPro" id="IPR040092">
    <property type="entry name" value="TBRG1"/>
</dbReference>
<dbReference type="Proteomes" id="UP000093000">
    <property type="component" value="Unassembled WGS sequence"/>
</dbReference>
<keyword evidence="2" id="KW-0539">Nucleus</keyword>
<dbReference type="PANTHER" id="PTHR22715:SF0">
    <property type="entry name" value="TRANSFORMING GROWTH FACTOR BETA REGULATOR 1"/>
    <property type="match status" value="1"/>
</dbReference>
<accession>A0A1C7N3J5</accession>
<dbReference type="Gene3D" id="3.30.160.360">
    <property type="match status" value="1"/>
</dbReference>
<keyword evidence="5" id="KW-1185">Reference proteome</keyword>
<dbReference type="GO" id="GO:0005634">
    <property type="term" value="C:nucleus"/>
    <property type="evidence" value="ECO:0007669"/>
    <property type="project" value="UniProtKB-SubCell"/>
</dbReference>
<feature type="compositionally biased region" description="Acidic residues" evidence="3">
    <location>
        <begin position="382"/>
        <end position="393"/>
    </location>
</feature>
<feature type="region of interest" description="Disordered" evidence="3">
    <location>
        <begin position="382"/>
        <end position="401"/>
    </location>
</feature>
<dbReference type="InterPro" id="IPR003889">
    <property type="entry name" value="FYrich_C"/>
</dbReference>
<evidence type="ECO:0000256" key="1">
    <source>
        <dbReference type="ARBA" id="ARBA00004123"/>
    </source>
</evidence>
<proteinExistence type="predicted"/>
<evidence type="ECO:0000313" key="5">
    <source>
        <dbReference type="Proteomes" id="UP000093000"/>
    </source>
</evidence>
<dbReference type="OrthoDB" id="285793at2759"/>
<protein>
    <submittedName>
        <fullName evidence="4">Transforming growth factor beta regulator 1</fullName>
    </submittedName>
</protein>
<evidence type="ECO:0000256" key="3">
    <source>
        <dbReference type="SAM" id="MobiDB-lite"/>
    </source>
</evidence>
<dbReference type="InParanoid" id="A0A1C7N3J5"/>